<dbReference type="InterPro" id="IPR051050">
    <property type="entry name" value="Lipid_II_flippase_MurJ/MviN"/>
</dbReference>
<keyword evidence="13" id="KW-1185">Reference proteome</keyword>
<gene>
    <name evidence="10" type="primary">murJ</name>
    <name evidence="12" type="ORF">LPTSP2_08470</name>
</gene>
<evidence type="ECO:0000256" key="7">
    <source>
        <dbReference type="ARBA" id="ARBA00023136"/>
    </source>
</evidence>
<feature type="transmembrane region" description="Helical" evidence="10">
    <location>
        <begin position="498"/>
        <end position="522"/>
    </location>
</feature>
<dbReference type="GO" id="GO:0071555">
    <property type="term" value="P:cell wall organization"/>
    <property type="evidence" value="ECO:0007669"/>
    <property type="project" value="UniProtKB-UniRule"/>
</dbReference>
<dbReference type="PANTHER" id="PTHR47019">
    <property type="entry name" value="LIPID II FLIPPASE MURJ"/>
    <property type="match status" value="1"/>
</dbReference>
<dbReference type="Proteomes" id="UP000245206">
    <property type="component" value="Unassembled WGS sequence"/>
</dbReference>
<dbReference type="UniPathway" id="UPA00219"/>
<keyword evidence="6 10" id="KW-1133">Transmembrane helix</keyword>
<feature type="transmembrane region" description="Helical" evidence="10">
    <location>
        <begin position="357"/>
        <end position="378"/>
    </location>
</feature>
<evidence type="ECO:0000256" key="5">
    <source>
        <dbReference type="ARBA" id="ARBA00022984"/>
    </source>
</evidence>
<organism evidence="12 13">
    <name type="scientific">Leptospira ellinghausenii</name>
    <dbReference type="NCBI Taxonomy" id="1917822"/>
    <lineage>
        <taxon>Bacteria</taxon>
        <taxon>Pseudomonadati</taxon>
        <taxon>Spirochaetota</taxon>
        <taxon>Spirochaetia</taxon>
        <taxon>Leptospirales</taxon>
        <taxon>Leptospiraceae</taxon>
        <taxon>Leptospira</taxon>
    </lineage>
</organism>
<protein>
    <recommendedName>
        <fullName evidence="10">Probable lipid II flippase MurJ</fullName>
    </recommendedName>
</protein>
<dbReference type="InterPro" id="IPR004268">
    <property type="entry name" value="MurJ"/>
</dbReference>
<comment type="caution">
    <text evidence="12">The sequence shown here is derived from an EMBL/GenBank/DDBJ whole genome shotgun (WGS) entry which is preliminary data.</text>
</comment>
<proteinExistence type="inferred from homology"/>
<dbReference type="GO" id="GO:0009252">
    <property type="term" value="P:peptidoglycan biosynthetic process"/>
    <property type="evidence" value="ECO:0007669"/>
    <property type="project" value="UniProtKB-UniRule"/>
</dbReference>
<evidence type="ECO:0000313" key="12">
    <source>
        <dbReference type="EMBL" id="GBF41570.1"/>
    </source>
</evidence>
<keyword evidence="2 10" id="KW-1003">Cell membrane</keyword>
<dbReference type="GO" id="GO:0034204">
    <property type="term" value="P:lipid translocation"/>
    <property type="evidence" value="ECO:0007669"/>
    <property type="project" value="TreeGrafter"/>
</dbReference>
<accession>A0A2P2DA93</accession>
<dbReference type="CDD" id="cd13123">
    <property type="entry name" value="MATE_MurJ_like"/>
    <property type="match status" value="1"/>
</dbReference>
<keyword evidence="7 10" id="KW-0472">Membrane</keyword>
<dbReference type="GO" id="GO:0008360">
    <property type="term" value="P:regulation of cell shape"/>
    <property type="evidence" value="ECO:0007669"/>
    <property type="project" value="UniProtKB-UniRule"/>
</dbReference>
<feature type="transmembrane region" description="Helical" evidence="10">
    <location>
        <begin position="166"/>
        <end position="187"/>
    </location>
</feature>
<comment type="subcellular location">
    <subcellularLocation>
        <location evidence="1 10">Cell membrane</location>
        <topology evidence="1 10">Multi-pass membrane protein</topology>
    </subcellularLocation>
</comment>
<feature type="transmembrane region" description="Helical" evidence="10">
    <location>
        <begin position="284"/>
        <end position="304"/>
    </location>
</feature>
<sequence length="543" mass="60689">MTNKVPGNESSTKRSLALSFYTFLSRILGLIRDHFMAVSFGTGMVASAFSVAYRLPNMFRNLLAEGTLSQSFMPIFSEYEKMGVMEARVMAGTVLSFLFLCLSIFVTFFWLFAAQFLPTLVGGTPEYGNLVVELSLVLFFLIMTASLSSIFMSISNSHHKYFVPSLSPIILNFSYLAVFLFVFPFYHEIKDRVFYLAYGIVCGGVLQLLVQGWFVYKNGFGPIFRLDFKHPAIKKIFKLMLPAALGGSFYQIGLLVDIFLANYIQNQNPGLGAVVSLDYSQRLVQLPTGIIGVALATTILPSLLKDLREGREENVPKEIADVLSFAFFLTLPASIGLAVLGETVLDSIYYGGRWDHLATLTAFFPLVFYSLAIPFYSINKVLVSSYYAFSDTKTPLRIQLISFVLSVVVSISLMFFLKHSAIALASALSAIVTSSLLLFYLKAHQVRIPFVTVGKRILKMVPALFGLFFWLLFSEWVIKPNLQTWGTNTLGLSYASLSRLSLTLSMVPAVILYFGIATYTGLSESEIILGRFLRKWKQKKENK</sequence>
<feature type="transmembrane region" description="Helical" evidence="10">
    <location>
        <begin position="461"/>
        <end position="478"/>
    </location>
</feature>
<dbReference type="PIRSF" id="PIRSF002869">
    <property type="entry name" value="MviN"/>
    <property type="match status" value="1"/>
</dbReference>
<dbReference type="EMBL" id="BFAZ01000005">
    <property type="protein sequence ID" value="GBF41570.1"/>
    <property type="molecule type" value="Genomic_DNA"/>
</dbReference>
<keyword evidence="10 11" id="KW-0813">Transport</keyword>
<dbReference type="GO" id="GO:0005886">
    <property type="term" value="C:plasma membrane"/>
    <property type="evidence" value="ECO:0007669"/>
    <property type="project" value="UniProtKB-SubCell"/>
</dbReference>
<evidence type="ECO:0000313" key="13">
    <source>
        <dbReference type="Proteomes" id="UP000245206"/>
    </source>
</evidence>
<dbReference type="RefSeq" id="WP_108958762.1">
    <property type="nucleotide sequence ID" value="NZ_BFAZ01000005.1"/>
</dbReference>
<dbReference type="HAMAP" id="MF_02078">
    <property type="entry name" value="MurJ_MviN"/>
    <property type="match status" value="1"/>
</dbReference>
<dbReference type="OrthoDB" id="9804143at2"/>
<keyword evidence="5 10" id="KW-0573">Peptidoglycan synthesis</keyword>
<dbReference type="AlphaFoldDB" id="A0A2P2DA93"/>
<feature type="transmembrane region" description="Helical" evidence="10">
    <location>
        <begin position="422"/>
        <end position="441"/>
    </location>
</feature>
<reference evidence="13" key="1">
    <citation type="journal article" date="2019" name="Microbiol. Immunol.">
        <title>Molecular and phenotypic characterization of Leptospira johnsonii sp. nov., Leptospira ellinghausenii sp. nov. and Leptospira ryugenii sp. nov. isolated from soil and water in Japan.</title>
        <authorList>
            <person name="Masuzawa T."/>
            <person name="Saito M."/>
            <person name="Nakao R."/>
            <person name="Nikaido Y."/>
            <person name="Matsumoto M."/>
            <person name="Ogawa M."/>
            <person name="Yokoyama M."/>
            <person name="Hidaka Y."/>
            <person name="Tomita J."/>
            <person name="Sakakibara K."/>
            <person name="Suzuki K."/>
            <person name="Yasuda S."/>
            <person name="Sato H."/>
            <person name="Yamaguchi M."/>
            <person name="Yoshida S.I."/>
            <person name="Koizumi N."/>
            <person name="Kawamura Y."/>
        </authorList>
    </citation>
    <scope>NUCLEOTIDE SEQUENCE [LARGE SCALE GENOMIC DNA]</scope>
    <source>
        <strain evidence="13">E18</strain>
    </source>
</reference>
<feature type="transmembrane region" description="Helical" evidence="10">
    <location>
        <begin position="193"/>
        <end position="216"/>
    </location>
</feature>
<keyword evidence="3 10" id="KW-0812">Transmembrane</keyword>
<dbReference type="PRINTS" id="PR01806">
    <property type="entry name" value="VIRFACTRMVIN"/>
</dbReference>
<dbReference type="GO" id="GO:0015648">
    <property type="term" value="F:lipid-linked peptidoglycan transporter activity"/>
    <property type="evidence" value="ECO:0007669"/>
    <property type="project" value="UniProtKB-UniRule"/>
</dbReference>
<dbReference type="PANTHER" id="PTHR47019:SF1">
    <property type="entry name" value="LIPID II FLIPPASE MURJ"/>
    <property type="match status" value="1"/>
</dbReference>
<feature type="transmembrane region" description="Helical" evidence="10">
    <location>
        <begin position="398"/>
        <end position="416"/>
    </location>
</feature>
<dbReference type="Pfam" id="PF03023">
    <property type="entry name" value="MurJ"/>
    <property type="match status" value="1"/>
</dbReference>
<evidence type="ECO:0000256" key="9">
    <source>
        <dbReference type="ARBA" id="ARBA00061532"/>
    </source>
</evidence>
<comment type="similarity">
    <text evidence="9 10 11">Belongs to the MurJ/MviN family.</text>
</comment>
<evidence type="ECO:0000256" key="11">
    <source>
        <dbReference type="PIRNR" id="PIRNR002869"/>
    </source>
</evidence>
<feature type="transmembrane region" description="Helical" evidence="10">
    <location>
        <begin position="34"/>
        <end position="53"/>
    </location>
</feature>
<dbReference type="NCBIfam" id="TIGR01695">
    <property type="entry name" value="murJ_mviN"/>
    <property type="match status" value="1"/>
</dbReference>
<evidence type="ECO:0000256" key="6">
    <source>
        <dbReference type="ARBA" id="ARBA00022989"/>
    </source>
</evidence>
<feature type="transmembrane region" description="Helical" evidence="10">
    <location>
        <begin position="325"/>
        <end position="345"/>
    </location>
</feature>
<name>A0A2P2DA93_9LEPT</name>
<evidence type="ECO:0000256" key="4">
    <source>
        <dbReference type="ARBA" id="ARBA00022960"/>
    </source>
</evidence>
<feature type="transmembrane region" description="Helical" evidence="10">
    <location>
        <begin position="89"/>
        <end position="114"/>
    </location>
</feature>
<evidence type="ECO:0000256" key="1">
    <source>
        <dbReference type="ARBA" id="ARBA00004651"/>
    </source>
</evidence>
<evidence type="ECO:0000256" key="3">
    <source>
        <dbReference type="ARBA" id="ARBA00022692"/>
    </source>
</evidence>
<comment type="function">
    <text evidence="8 10 11">Involved in peptidoglycan biosynthesis. Transports lipid-linked peptidoglycan precursors from the inner to the outer leaflet of the cytoplasmic membrane.</text>
</comment>
<keyword evidence="4 10" id="KW-0133">Cell shape</keyword>
<evidence type="ECO:0000256" key="2">
    <source>
        <dbReference type="ARBA" id="ARBA00022475"/>
    </source>
</evidence>
<feature type="transmembrane region" description="Helical" evidence="10">
    <location>
        <begin position="236"/>
        <end position="264"/>
    </location>
</feature>
<feature type="transmembrane region" description="Helical" evidence="10">
    <location>
        <begin position="134"/>
        <end position="154"/>
    </location>
</feature>
<evidence type="ECO:0000256" key="8">
    <source>
        <dbReference type="ARBA" id="ARBA00060041"/>
    </source>
</evidence>
<keyword evidence="10 11" id="KW-0961">Cell wall biogenesis/degradation</keyword>
<evidence type="ECO:0000256" key="10">
    <source>
        <dbReference type="HAMAP-Rule" id="MF_02078"/>
    </source>
</evidence>
<comment type="pathway">
    <text evidence="10">Cell wall biogenesis; peptidoglycan biosynthesis.</text>
</comment>